<evidence type="ECO:0000313" key="3">
    <source>
        <dbReference type="Proteomes" id="UP001206925"/>
    </source>
</evidence>
<dbReference type="AlphaFoldDB" id="A0AAD5CED7"/>
<organism evidence="2 3">
    <name type="scientific">Ambrosia artemisiifolia</name>
    <name type="common">Common ragweed</name>
    <dbReference type="NCBI Taxonomy" id="4212"/>
    <lineage>
        <taxon>Eukaryota</taxon>
        <taxon>Viridiplantae</taxon>
        <taxon>Streptophyta</taxon>
        <taxon>Embryophyta</taxon>
        <taxon>Tracheophyta</taxon>
        <taxon>Spermatophyta</taxon>
        <taxon>Magnoliopsida</taxon>
        <taxon>eudicotyledons</taxon>
        <taxon>Gunneridae</taxon>
        <taxon>Pentapetalae</taxon>
        <taxon>asterids</taxon>
        <taxon>campanulids</taxon>
        <taxon>Asterales</taxon>
        <taxon>Asteraceae</taxon>
        <taxon>Asteroideae</taxon>
        <taxon>Heliantheae alliance</taxon>
        <taxon>Heliantheae</taxon>
        <taxon>Ambrosia</taxon>
    </lineage>
</organism>
<gene>
    <name evidence="2" type="ORF">M8C21_024435</name>
</gene>
<dbReference type="Proteomes" id="UP001206925">
    <property type="component" value="Unassembled WGS sequence"/>
</dbReference>
<comment type="caution">
    <text evidence="2">The sequence shown here is derived from an EMBL/GenBank/DDBJ whole genome shotgun (WGS) entry which is preliminary data.</text>
</comment>
<keyword evidence="3" id="KW-1185">Reference proteome</keyword>
<dbReference type="EMBL" id="JAMZMK010008417">
    <property type="protein sequence ID" value="KAI7740523.1"/>
    <property type="molecule type" value="Genomic_DNA"/>
</dbReference>
<feature type="compositionally biased region" description="Basic and acidic residues" evidence="1">
    <location>
        <begin position="16"/>
        <end position="26"/>
    </location>
</feature>
<protein>
    <submittedName>
        <fullName evidence="2">Uncharacterized protein</fullName>
    </submittedName>
</protein>
<evidence type="ECO:0000313" key="2">
    <source>
        <dbReference type="EMBL" id="KAI7740523.1"/>
    </source>
</evidence>
<accession>A0AAD5CED7</accession>
<dbReference type="PANTHER" id="PTHR47353">
    <property type="entry name" value="THIOREDOXIN-LIKE PROTEIN HCF164, CHLOROPLASTIC"/>
    <property type="match status" value="1"/>
</dbReference>
<name>A0AAD5CED7_AMBAR</name>
<sequence length="177" mass="19193">MARVASNPKNLIVESGSDKDNKKGEDTSSPSGGGFPELPNKSLNRRIAVVSVLGAIGLFSSGRLDFGVSLKDLSAAALPYEENLFFFDHPSTSVNNVAFSSFFFGHRKPASTTLPEKEVTGEKCEEGNIVNAGFRWLVTRICFSFPVVVDNGVLVWRMWWWLTGFSDGKYFSGGGGG</sequence>
<dbReference type="InterPro" id="IPR044241">
    <property type="entry name" value="TxlA/HCF164"/>
</dbReference>
<reference evidence="2" key="1">
    <citation type="submission" date="2022-06" db="EMBL/GenBank/DDBJ databases">
        <title>Uncovering the hologenomic basis of an extraordinary plant invasion.</title>
        <authorList>
            <person name="Bieker V.C."/>
            <person name="Martin M.D."/>
            <person name="Gilbert T."/>
            <person name="Hodgins K."/>
            <person name="Battlay P."/>
            <person name="Petersen B."/>
            <person name="Wilson J."/>
        </authorList>
    </citation>
    <scope>NUCLEOTIDE SEQUENCE</scope>
    <source>
        <strain evidence="2">AA19_3_7</strain>
        <tissue evidence="2">Leaf</tissue>
    </source>
</reference>
<dbReference type="PANTHER" id="PTHR47353:SF1">
    <property type="entry name" value="THIOREDOXIN-LIKE PROTEIN HCF164, CHLOROPLASTIC"/>
    <property type="match status" value="1"/>
</dbReference>
<dbReference type="GO" id="GO:0016671">
    <property type="term" value="F:oxidoreductase activity, acting on a sulfur group of donors, disulfide as acceptor"/>
    <property type="evidence" value="ECO:0007669"/>
    <property type="project" value="TreeGrafter"/>
</dbReference>
<dbReference type="GO" id="GO:0010190">
    <property type="term" value="P:cytochrome b6f complex assembly"/>
    <property type="evidence" value="ECO:0007669"/>
    <property type="project" value="TreeGrafter"/>
</dbReference>
<proteinExistence type="predicted"/>
<evidence type="ECO:0000256" key="1">
    <source>
        <dbReference type="SAM" id="MobiDB-lite"/>
    </source>
</evidence>
<dbReference type="GO" id="GO:0009535">
    <property type="term" value="C:chloroplast thylakoid membrane"/>
    <property type="evidence" value="ECO:0007669"/>
    <property type="project" value="TreeGrafter"/>
</dbReference>
<feature type="region of interest" description="Disordered" evidence="1">
    <location>
        <begin position="1"/>
        <end position="39"/>
    </location>
</feature>